<dbReference type="FunFam" id="3.30.160.60:FF:000065">
    <property type="entry name" value="B-cell CLL/lymphoma 6, member B"/>
    <property type="match status" value="1"/>
</dbReference>
<proteinExistence type="predicted"/>
<keyword evidence="2" id="KW-0479">Metal-binding</keyword>
<dbReference type="PANTHER" id="PTHR40626">
    <property type="entry name" value="MIP31509P"/>
    <property type="match status" value="1"/>
</dbReference>
<dbReference type="GO" id="GO:0006351">
    <property type="term" value="P:DNA-templated transcription"/>
    <property type="evidence" value="ECO:0007669"/>
    <property type="project" value="InterPro"/>
</dbReference>
<name>A0A7R8AHD5_9EURO</name>
<dbReference type="Pfam" id="PF00096">
    <property type="entry name" value="zf-C2H2"/>
    <property type="match status" value="2"/>
</dbReference>
<evidence type="ECO:0000256" key="2">
    <source>
        <dbReference type="ARBA" id="ARBA00022723"/>
    </source>
</evidence>
<evidence type="ECO:0000313" key="11">
    <source>
        <dbReference type="Proteomes" id="UP000654913"/>
    </source>
</evidence>
<dbReference type="EMBL" id="AP024443">
    <property type="protein sequence ID" value="BCS17363.1"/>
    <property type="molecule type" value="Genomic_DNA"/>
</dbReference>
<keyword evidence="5" id="KW-0862">Zinc</keyword>
<dbReference type="CDD" id="cd12148">
    <property type="entry name" value="fungal_TF_MHR"/>
    <property type="match status" value="1"/>
</dbReference>
<dbReference type="SUPFAM" id="SSF57667">
    <property type="entry name" value="beta-beta-alpha zinc fingers"/>
    <property type="match status" value="1"/>
</dbReference>
<dbReference type="Gene3D" id="3.30.160.60">
    <property type="entry name" value="Classic Zinc Finger"/>
    <property type="match status" value="2"/>
</dbReference>
<keyword evidence="6" id="KW-0539">Nucleus</keyword>
<dbReference type="InterPro" id="IPR036236">
    <property type="entry name" value="Znf_C2H2_sf"/>
</dbReference>
<evidence type="ECO:0000313" key="10">
    <source>
        <dbReference type="EMBL" id="BCS17363.1"/>
    </source>
</evidence>
<keyword evidence="11" id="KW-1185">Reference proteome</keyword>
<evidence type="ECO:0000256" key="6">
    <source>
        <dbReference type="ARBA" id="ARBA00023242"/>
    </source>
</evidence>
<dbReference type="Pfam" id="PF04082">
    <property type="entry name" value="Fungal_trans"/>
    <property type="match status" value="1"/>
</dbReference>
<evidence type="ECO:0000256" key="8">
    <source>
        <dbReference type="SAM" id="MobiDB-lite"/>
    </source>
</evidence>
<dbReference type="KEGG" id="apuu:APUU_10191A"/>
<keyword evidence="3" id="KW-0677">Repeat</keyword>
<accession>A0A7R8AHD5</accession>
<organism evidence="10 11">
    <name type="scientific">Aspergillus puulaauensis</name>
    <dbReference type="NCBI Taxonomy" id="1220207"/>
    <lineage>
        <taxon>Eukaryota</taxon>
        <taxon>Fungi</taxon>
        <taxon>Dikarya</taxon>
        <taxon>Ascomycota</taxon>
        <taxon>Pezizomycotina</taxon>
        <taxon>Eurotiomycetes</taxon>
        <taxon>Eurotiomycetidae</taxon>
        <taxon>Eurotiales</taxon>
        <taxon>Aspergillaceae</taxon>
        <taxon>Aspergillus</taxon>
    </lineage>
</organism>
<dbReference type="GO" id="GO:0005634">
    <property type="term" value="C:nucleus"/>
    <property type="evidence" value="ECO:0007669"/>
    <property type="project" value="UniProtKB-SubCell"/>
</dbReference>
<dbReference type="PROSITE" id="PS00028">
    <property type="entry name" value="ZINC_FINGER_C2H2_1"/>
    <property type="match status" value="2"/>
</dbReference>
<protein>
    <recommendedName>
        <fullName evidence="9">C2H2-type domain-containing protein</fullName>
    </recommendedName>
</protein>
<dbReference type="RefSeq" id="XP_041549557.1">
    <property type="nucleotide sequence ID" value="XM_041698052.1"/>
</dbReference>
<feature type="region of interest" description="Disordered" evidence="8">
    <location>
        <begin position="1"/>
        <end position="31"/>
    </location>
</feature>
<dbReference type="OrthoDB" id="654211at2759"/>
<dbReference type="SMART" id="SM00355">
    <property type="entry name" value="ZnF_C2H2"/>
    <property type="match status" value="2"/>
</dbReference>
<dbReference type="AlphaFoldDB" id="A0A7R8AHD5"/>
<reference evidence="10" key="1">
    <citation type="submission" date="2021-01" db="EMBL/GenBank/DDBJ databases">
        <authorList>
            <consortium name="Aspergillus puulaauensis MK2 genome sequencing consortium"/>
            <person name="Kazuki M."/>
            <person name="Futagami T."/>
        </authorList>
    </citation>
    <scope>NUCLEOTIDE SEQUENCE</scope>
    <source>
        <strain evidence="10">MK2</strain>
    </source>
</reference>
<dbReference type="GO" id="GO:0000785">
    <property type="term" value="C:chromatin"/>
    <property type="evidence" value="ECO:0007669"/>
    <property type="project" value="TreeGrafter"/>
</dbReference>
<evidence type="ECO:0000256" key="7">
    <source>
        <dbReference type="PROSITE-ProRule" id="PRU00042"/>
    </source>
</evidence>
<feature type="domain" description="C2H2-type" evidence="9">
    <location>
        <begin position="65"/>
        <end position="93"/>
    </location>
</feature>
<evidence type="ECO:0000256" key="1">
    <source>
        <dbReference type="ARBA" id="ARBA00004123"/>
    </source>
</evidence>
<dbReference type="GO" id="GO:0008270">
    <property type="term" value="F:zinc ion binding"/>
    <property type="evidence" value="ECO:0007669"/>
    <property type="project" value="UniProtKB-KW"/>
</dbReference>
<reference evidence="10" key="2">
    <citation type="submission" date="2021-02" db="EMBL/GenBank/DDBJ databases">
        <title>Aspergillus puulaauensis MK2 genome sequence.</title>
        <authorList>
            <person name="Futagami T."/>
            <person name="Mori K."/>
            <person name="Kadooka C."/>
            <person name="Tanaka T."/>
        </authorList>
    </citation>
    <scope>NUCLEOTIDE SEQUENCE</scope>
    <source>
        <strain evidence="10">MK2</strain>
    </source>
</reference>
<dbReference type="InterPro" id="IPR051059">
    <property type="entry name" value="VerF-like"/>
</dbReference>
<dbReference type="InterPro" id="IPR013087">
    <property type="entry name" value="Znf_C2H2_type"/>
</dbReference>
<evidence type="ECO:0000256" key="5">
    <source>
        <dbReference type="ARBA" id="ARBA00022833"/>
    </source>
</evidence>
<dbReference type="GeneID" id="64967368"/>
<feature type="region of interest" description="Disordered" evidence="8">
    <location>
        <begin position="91"/>
        <end position="115"/>
    </location>
</feature>
<evidence type="ECO:0000256" key="3">
    <source>
        <dbReference type="ARBA" id="ARBA00022737"/>
    </source>
</evidence>
<feature type="domain" description="C2H2-type" evidence="9">
    <location>
        <begin position="37"/>
        <end position="64"/>
    </location>
</feature>
<dbReference type="PROSITE" id="PS50157">
    <property type="entry name" value="ZINC_FINGER_C2H2_2"/>
    <property type="match status" value="2"/>
</dbReference>
<comment type="subcellular location">
    <subcellularLocation>
        <location evidence="1">Nucleus</location>
    </subcellularLocation>
</comment>
<sequence length="812" mass="91398">MPPRRRTRPDPARQTSRNSTEAPSDHGSRNLKGEKAFRCRFCTKAFYRKEHLQRHERLHTKEKPFRCTICPAGFARRDLLARHVRLTHVKDVTPHGDPKTDEPSHSDCPSLYGDHSEILDSGSNQEVSHQMAAGVLSDQRVVPTSAIECSSLSAPLPSSIPTLGVGLPHQPNIISDFDLFIDSINGTYDGDLSSFYVDPTILQTPPSALFPIMEPSQLNDSNIRLPASNGVYATETRFFDEFTSTLPSFEPSQEAKAGREPQMITPQDWDCLFAEIQKFGFIIPQGFFLPSRHTMTRYISTYFAGFHRHLPFIHFPAFATAKCPVELILSMATIGAISAFDNNNAVMLFRAAFAICKERLRQRKEQRHWMTFQAKQPSPARLQPKEALDDIALSGETIQLEHGREMEHDSRFNPLPLAQTLLILMAMATWGNSEAIYDEAVGIQNILVNYMRAEKLLEPRPCGSLKWDAWIQEEGFTRTIAIIYCFFNFHTIIYDLPPPLLNSELSIRLPSREQDWEAESEEQWQQARSKYGPEPDFQSAFSLLFSPKREKARQQHCSSLGGYTLILALIQHIYFLRAIAKSGSEGNQTITPEDTANIERALINWQSGWNQDPESFLGPGSPLGPISFNSTALLRMAYIRFNVDLGPWRALNTHIPEEIALSMYNSPPLPTNRRITRAVLYSAHALSIPVKIGINIVKHNQAFSWSLQHSLCALECAFIISKWLIAIQPRVAGGAMDEEEARLHAYIVDMVTEAEAEAEAGGEMDSMSCIDLCARVVRIWAVIFSGKAHWDVVRMVGETLDAYAKVLDGRAI</sequence>
<dbReference type="InterPro" id="IPR007219">
    <property type="entry name" value="XnlR_reg_dom"/>
</dbReference>
<evidence type="ECO:0000256" key="4">
    <source>
        <dbReference type="ARBA" id="ARBA00022771"/>
    </source>
</evidence>
<dbReference type="GO" id="GO:0000978">
    <property type="term" value="F:RNA polymerase II cis-regulatory region sequence-specific DNA binding"/>
    <property type="evidence" value="ECO:0007669"/>
    <property type="project" value="InterPro"/>
</dbReference>
<evidence type="ECO:0000259" key="9">
    <source>
        <dbReference type="PROSITE" id="PS50157"/>
    </source>
</evidence>
<gene>
    <name evidence="10" type="ORF">APUU_10191A</name>
</gene>
<keyword evidence="4 7" id="KW-0863">Zinc-finger</keyword>
<dbReference type="GO" id="GO:0000981">
    <property type="term" value="F:DNA-binding transcription factor activity, RNA polymerase II-specific"/>
    <property type="evidence" value="ECO:0007669"/>
    <property type="project" value="InterPro"/>
</dbReference>
<feature type="compositionally biased region" description="Basic and acidic residues" evidence="8">
    <location>
        <begin position="91"/>
        <end position="105"/>
    </location>
</feature>
<dbReference type="Proteomes" id="UP000654913">
    <property type="component" value="Chromosome 1"/>
</dbReference>
<dbReference type="PANTHER" id="PTHR40626:SF10">
    <property type="entry name" value="C2H2-TYPE DOMAIN-CONTAINING PROTEIN"/>
    <property type="match status" value="1"/>
</dbReference>